<dbReference type="Proteomes" id="UP001500920">
    <property type="component" value="Unassembled WGS sequence"/>
</dbReference>
<dbReference type="EMBL" id="BAABCK010000065">
    <property type="protein sequence ID" value="GAA3730567.1"/>
    <property type="molecule type" value="Genomic_DNA"/>
</dbReference>
<feature type="domain" description="Mannosyl-glycoprotein endo-beta-N-acetylglucosamidase-like" evidence="3">
    <location>
        <begin position="103"/>
        <end position="254"/>
    </location>
</feature>
<evidence type="ECO:0000256" key="1">
    <source>
        <dbReference type="ARBA" id="ARBA00006088"/>
    </source>
</evidence>
<dbReference type="InterPro" id="IPR002901">
    <property type="entry name" value="MGlyc_endo_b_GlcNAc-like_dom"/>
</dbReference>
<comment type="similarity">
    <text evidence="1">In the N-terminal section; belongs to the N-acetylmuramoyl-L-alanine amidase 2 family.</text>
</comment>
<reference evidence="5" key="1">
    <citation type="journal article" date="2019" name="Int. J. Syst. Evol. Microbiol.">
        <title>The Global Catalogue of Microorganisms (GCM) 10K type strain sequencing project: providing services to taxonomists for standard genome sequencing and annotation.</title>
        <authorList>
            <consortium name="The Broad Institute Genomics Platform"/>
            <consortium name="The Broad Institute Genome Sequencing Center for Infectious Disease"/>
            <person name="Wu L."/>
            <person name="Ma J."/>
        </authorList>
    </citation>
    <scope>NUCLEOTIDE SEQUENCE [LARGE SCALE GENOMIC DNA]</scope>
    <source>
        <strain evidence="5">JCM 16981</strain>
    </source>
</reference>
<evidence type="ECO:0000256" key="2">
    <source>
        <dbReference type="ARBA" id="ARBA00022801"/>
    </source>
</evidence>
<dbReference type="SMART" id="SM00047">
    <property type="entry name" value="LYZ2"/>
    <property type="match status" value="1"/>
</dbReference>
<dbReference type="PANTHER" id="PTHR33308:SF9">
    <property type="entry name" value="PEPTIDOGLYCAN HYDROLASE FLGJ"/>
    <property type="match status" value="1"/>
</dbReference>
<comment type="caution">
    <text evidence="4">The sequence shown here is derived from an EMBL/GenBank/DDBJ whole genome shotgun (WGS) entry which is preliminary data.</text>
</comment>
<dbReference type="InterPro" id="IPR051056">
    <property type="entry name" value="Glycosyl_Hydrolase_73"/>
</dbReference>
<evidence type="ECO:0000313" key="4">
    <source>
        <dbReference type="EMBL" id="GAA3730567.1"/>
    </source>
</evidence>
<proteinExistence type="inferred from homology"/>
<organism evidence="4 5">
    <name type="scientific">Salinicoccus jeotgali</name>
    <dbReference type="NCBI Taxonomy" id="381634"/>
    <lineage>
        <taxon>Bacteria</taxon>
        <taxon>Bacillati</taxon>
        <taxon>Bacillota</taxon>
        <taxon>Bacilli</taxon>
        <taxon>Bacillales</taxon>
        <taxon>Staphylococcaceae</taxon>
        <taxon>Salinicoccus</taxon>
    </lineage>
</organism>
<dbReference type="RefSeq" id="WP_344703765.1">
    <property type="nucleotide sequence ID" value="NZ_BAABCK010000065.1"/>
</dbReference>
<evidence type="ECO:0000259" key="3">
    <source>
        <dbReference type="SMART" id="SM00047"/>
    </source>
</evidence>
<evidence type="ECO:0000313" key="5">
    <source>
        <dbReference type="Proteomes" id="UP001500920"/>
    </source>
</evidence>
<keyword evidence="5" id="KW-1185">Reference proteome</keyword>
<name>A0ABP7F3B5_9STAP</name>
<accession>A0ABP7F3B5</accession>
<dbReference type="Pfam" id="PF01832">
    <property type="entry name" value="Glucosaminidase"/>
    <property type="match status" value="1"/>
</dbReference>
<dbReference type="Gene3D" id="1.10.530.10">
    <property type="match status" value="1"/>
</dbReference>
<protein>
    <submittedName>
        <fullName evidence="4">N-acetylglucosaminidase</fullName>
    </submittedName>
</protein>
<sequence length="260" mass="29302">MNKKQRENIPILILMGIIAIFFLSFVDSETNFIKKNKDSNSFEDALDRQLSSDALHLKLQEGATRKATPEEIEMAMELPGDGLHYQFLVLTESVETSTEELDEILEGKGILEGQGGAFMEAQSRYGVNALYLISHAQLETGNGRSQLSQGQELEGERYYNFFGIGAFDFEAVEAGTSYAVRAGWNEPEKAILGGADFIKNNYLDKGQKTLYAMRWNPESPGDHLYASDIEWASKIGNIMKGHYRQLDLEGHNFIQDYYDE</sequence>
<keyword evidence="2" id="KW-0378">Hydrolase</keyword>
<gene>
    <name evidence="4" type="ORF">GCM10022378_18670</name>
</gene>
<dbReference type="PANTHER" id="PTHR33308">
    <property type="entry name" value="PEPTIDOGLYCAN HYDROLASE FLGJ"/>
    <property type="match status" value="1"/>
</dbReference>